<proteinExistence type="predicted"/>
<evidence type="ECO:0000256" key="5">
    <source>
        <dbReference type="SAM" id="MobiDB-lite"/>
    </source>
</evidence>
<dbReference type="PANTHER" id="PTHR19325:SF571">
    <property type="entry name" value="SUSHI DOMAIN-CONTAINING PROTEIN"/>
    <property type="match status" value="1"/>
</dbReference>
<evidence type="ECO:0000256" key="2">
    <source>
        <dbReference type="ARBA" id="ARBA00022737"/>
    </source>
</evidence>
<reference evidence="9 10" key="2">
    <citation type="submission" date="2024-05" db="EMBL/GenBank/DDBJ databases">
        <authorList>
            <person name="Chen Y."/>
            <person name="Shah S."/>
            <person name="Dougan E. K."/>
            <person name="Thang M."/>
            <person name="Chan C."/>
        </authorList>
    </citation>
    <scope>NUCLEOTIDE SEQUENCE [LARGE SCALE GENOMIC DNA]</scope>
</reference>
<name>A0A9P1CYN8_9DINO</name>
<dbReference type="EMBL" id="CAMXCT020002746">
    <property type="protein sequence ID" value="CAL1153539.1"/>
    <property type="molecule type" value="Genomic_DNA"/>
</dbReference>
<keyword evidence="2" id="KW-0677">Repeat</keyword>
<dbReference type="AlphaFoldDB" id="A0A9P1CYN8"/>
<evidence type="ECO:0000256" key="4">
    <source>
        <dbReference type="ARBA" id="ARBA00023180"/>
    </source>
</evidence>
<dbReference type="InterPro" id="IPR035976">
    <property type="entry name" value="Sushi/SCR/CCP_sf"/>
</dbReference>
<evidence type="ECO:0000313" key="8">
    <source>
        <dbReference type="EMBL" id="CAI4000164.1"/>
    </source>
</evidence>
<evidence type="ECO:0000259" key="7">
    <source>
        <dbReference type="PROSITE" id="PS50923"/>
    </source>
</evidence>
<protein>
    <recommendedName>
        <fullName evidence="7">Sushi domain-containing protein</fullName>
    </recommendedName>
</protein>
<dbReference type="SUPFAM" id="SSF57535">
    <property type="entry name" value="Complement control module/SCR domain"/>
    <property type="match status" value="5"/>
</dbReference>
<keyword evidence="1" id="KW-0768">Sushi</keyword>
<evidence type="ECO:0000256" key="3">
    <source>
        <dbReference type="ARBA" id="ARBA00023157"/>
    </source>
</evidence>
<evidence type="ECO:0000256" key="1">
    <source>
        <dbReference type="ARBA" id="ARBA00022659"/>
    </source>
</evidence>
<feature type="transmembrane region" description="Helical" evidence="6">
    <location>
        <begin position="158"/>
        <end position="179"/>
    </location>
</feature>
<keyword evidence="10" id="KW-1185">Reference proteome</keyword>
<feature type="domain" description="Sushi" evidence="7">
    <location>
        <begin position="274"/>
        <end position="334"/>
    </location>
</feature>
<dbReference type="PROSITE" id="PS50923">
    <property type="entry name" value="SUSHI"/>
    <property type="match status" value="2"/>
</dbReference>
<feature type="region of interest" description="Disordered" evidence="5">
    <location>
        <begin position="78"/>
        <end position="130"/>
    </location>
</feature>
<evidence type="ECO:0000313" key="9">
    <source>
        <dbReference type="EMBL" id="CAL4787476.1"/>
    </source>
</evidence>
<sequence>MAGQLDATASGSVYQRFGQSHFAKEVQQHMSLLLIRSTVFALKNRLLGQGGLDPDSLGRLPAPWLVSWLRTLQQAEDDITPSVEDPRPMEELPEASAASTMCESEVARPDSEAAQTGDASPSAGGLEDSRTQQLLSPSLRAPADGGTLRVAFRAWSTIFHIVVGIFACFVSCKALLALIPADHLDLDEPLRNISCSGEGDLAHFLETRSDLHFALLNDTVRRWSSPGVAGAWLPLCSQTLMGCAPGHFATPYSTPSLSCSAQGHYSWQGSCDAISCGAPPRLPHATPRMSDIKRQNWTYGVTIHYDCDKPGYWGSLSAHCNVTGTWIVEGACVEVTCSTPPQVAHAEALWDPSQGNVSTGMVVRYQCDEMYNGTPTASCGDDGMYMVSGRCRRECGPPPRVPHAAPRFNNSHVRGGWFVGMRCPYVCDPGYQGFATAVCQEGGNYSVSGHCAPVLCGTPPKLPQAAARMEDVTKQNFSFGSLVHYDCVKPRYRGHLLARCLPTSRWEINGSCREVTCGEPPAVAHASPLEPESNVTAGTVIRYQCDETFNGTPSATCGYDGSYVTLGHCRKECLAKLPAVPFAVPKAAEPPAEGWLSGMGVPYVCEPGYDGTVMAMCNNDGNFSVEGRCQTASSVETRSLRSKLTGVSTAMGVENVLILAALGLFGWQRYRRVRLPVRDASLTHGLAQGANEMEGMSGPTSQS</sequence>
<keyword evidence="6" id="KW-0812">Transmembrane</keyword>
<keyword evidence="3" id="KW-1015">Disulfide bond</keyword>
<dbReference type="PANTHER" id="PTHR19325">
    <property type="entry name" value="COMPLEMENT COMPONENT-RELATED SUSHI DOMAIN-CONTAINING"/>
    <property type="match status" value="1"/>
</dbReference>
<feature type="domain" description="Sushi" evidence="7">
    <location>
        <begin position="454"/>
        <end position="514"/>
    </location>
</feature>
<comment type="caution">
    <text evidence="8">The sequence shown here is derived from an EMBL/GenBank/DDBJ whole genome shotgun (WGS) entry which is preliminary data.</text>
</comment>
<gene>
    <name evidence="8" type="ORF">C1SCF055_LOCUS26303</name>
</gene>
<dbReference type="Proteomes" id="UP001152797">
    <property type="component" value="Unassembled WGS sequence"/>
</dbReference>
<keyword evidence="6" id="KW-1133">Transmembrane helix</keyword>
<keyword evidence="6" id="KW-0472">Membrane</keyword>
<dbReference type="Pfam" id="PF00084">
    <property type="entry name" value="Sushi"/>
    <property type="match status" value="2"/>
</dbReference>
<dbReference type="InterPro" id="IPR000436">
    <property type="entry name" value="Sushi_SCR_CCP_dom"/>
</dbReference>
<dbReference type="Gene3D" id="2.10.70.10">
    <property type="entry name" value="Complement Module, domain 1"/>
    <property type="match status" value="5"/>
</dbReference>
<organism evidence="8">
    <name type="scientific">Cladocopium goreaui</name>
    <dbReference type="NCBI Taxonomy" id="2562237"/>
    <lineage>
        <taxon>Eukaryota</taxon>
        <taxon>Sar</taxon>
        <taxon>Alveolata</taxon>
        <taxon>Dinophyceae</taxon>
        <taxon>Suessiales</taxon>
        <taxon>Symbiodiniaceae</taxon>
        <taxon>Cladocopium</taxon>
    </lineage>
</organism>
<accession>A0A9P1CYN8</accession>
<dbReference type="EMBL" id="CAMXCT010002746">
    <property type="protein sequence ID" value="CAI4000164.1"/>
    <property type="molecule type" value="Genomic_DNA"/>
</dbReference>
<dbReference type="SMART" id="SM00032">
    <property type="entry name" value="CCP"/>
    <property type="match status" value="5"/>
</dbReference>
<reference evidence="8" key="1">
    <citation type="submission" date="2022-10" db="EMBL/GenBank/DDBJ databases">
        <authorList>
            <person name="Chen Y."/>
            <person name="Dougan E. K."/>
            <person name="Chan C."/>
            <person name="Rhodes N."/>
            <person name="Thang M."/>
        </authorList>
    </citation>
    <scope>NUCLEOTIDE SEQUENCE</scope>
</reference>
<dbReference type="EMBL" id="CAMXCT030002746">
    <property type="protein sequence ID" value="CAL4787476.1"/>
    <property type="molecule type" value="Genomic_DNA"/>
</dbReference>
<evidence type="ECO:0000313" key="10">
    <source>
        <dbReference type="Proteomes" id="UP001152797"/>
    </source>
</evidence>
<keyword evidence="4" id="KW-0325">Glycoprotein</keyword>
<dbReference type="CDD" id="cd00033">
    <property type="entry name" value="CCP"/>
    <property type="match status" value="2"/>
</dbReference>
<dbReference type="InterPro" id="IPR050350">
    <property type="entry name" value="Compl-Cell_Adhes-Reg"/>
</dbReference>
<evidence type="ECO:0000256" key="6">
    <source>
        <dbReference type="SAM" id="Phobius"/>
    </source>
</evidence>
<dbReference type="OrthoDB" id="407458at2759"/>